<dbReference type="KEGG" id="mev:Metev_1158"/>
<dbReference type="OrthoDB" id="121305at2157"/>
<dbReference type="STRING" id="644295.Metev_1158"/>
<proteinExistence type="predicted"/>
<dbReference type="PROSITE" id="PS51257">
    <property type="entry name" value="PROKAR_LIPOPROTEIN"/>
    <property type="match status" value="1"/>
</dbReference>
<protein>
    <recommendedName>
        <fullName evidence="4">Lipoprotein</fullName>
    </recommendedName>
</protein>
<feature type="compositionally biased region" description="Low complexity" evidence="1">
    <location>
        <begin position="128"/>
        <end position="137"/>
    </location>
</feature>
<evidence type="ECO:0000313" key="2">
    <source>
        <dbReference type="EMBL" id="ADI74039.1"/>
    </source>
</evidence>
<name>D7E991_METEZ</name>
<dbReference type="EMBL" id="CP002069">
    <property type="protein sequence ID" value="ADI74039.1"/>
    <property type="molecule type" value="Genomic_DNA"/>
</dbReference>
<dbReference type="GeneID" id="9346791"/>
<evidence type="ECO:0000256" key="1">
    <source>
        <dbReference type="SAM" id="MobiDB-lite"/>
    </source>
</evidence>
<evidence type="ECO:0000313" key="3">
    <source>
        <dbReference type="Proteomes" id="UP000000391"/>
    </source>
</evidence>
<dbReference type="AlphaFoldDB" id="D7E991"/>
<sequence length="263" mass="28807" precursor="true">MKKIYLTMILLLFGVITISGCVNGDGESEPDGIENPNDYEVTNQFNVEEVTITQYVVDTEDSSDVLSELRQSAEDEGWNVRAEWEGDIAGYDVGIVLEKDNEFLALNAVESDGQTDAWVIQGPIDVIGTDGSGTADTGGDDETDSGESAPTTDVGGEDIPDVPRYPDSVRTEYTSVDEKGKIIKYITDDSPEDVMNFYLDTLESEGWTNIRSGDESDSSGELIRYIQGFKEDENRVVSIEIGPTNKYDDKIEIHIGLNEEGGS</sequence>
<accession>D7E991</accession>
<keyword evidence="3" id="KW-1185">Reference proteome</keyword>
<dbReference type="RefSeq" id="WP_013194606.1">
    <property type="nucleotide sequence ID" value="NC_014253.1"/>
</dbReference>
<evidence type="ECO:0008006" key="4">
    <source>
        <dbReference type="Google" id="ProtNLM"/>
    </source>
</evidence>
<dbReference type="HOGENOM" id="CLU_1060123_0_0_2"/>
<reference evidence="2 3" key="1">
    <citation type="submission" date="2010-06" db="EMBL/GenBank/DDBJ databases">
        <title>Complete sequence chromosome of Methanohalobium evestigatum Z-7303.</title>
        <authorList>
            <consortium name="US DOE Joint Genome Institute"/>
            <person name="Lucas S."/>
            <person name="Copeland A."/>
            <person name="Lapidus A."/>
            <person name="Cheng J.-F."/>
            <person name="Bruce D."/>
            <person name="Goodwin L."/>
            <person name="Pitluck S."/>
            <person name="Saunders E."/>
            <person name="Detter J.C."/>
            <person name="Han C."/>
            <person name="Tapia R."/>
            <person name="Land M."/>
            <person name="Hauser L."/>
            <person name="Kyrpides N."/>
            <person name="Mikhailova N."/>
            <person name="Sieprawska-Lupa M."/>
            <person name="Whitman W.B."/>
            <person name="Anderson I."/>
            <person name="Woyke T."/>
        </authorList>
    </citation>
    <scope>NUCLEOTIDE SEQUENCE [LARGE SCALE GENOMIC DNA]</scope>
    <source>
        <strain evidence="3">ATCC BAA-1072 / DSM 3721 / NBRC 107634 / OCM 161 / Z-7303</strain>
    </source>
</reference>
<dbReference type="Proteomes" id="UP000000391">
    <property type="component" value="Chromosome"/>
</dbReference>
<organism evidence="2 3">
    <name type="scientific">Methanohalobium evestigatum (strain ATCC BAA-1072 / DSM 3721 / NBRC 107634 / OCM 161 / Z-7303)</name>
    <dbReference type="NCBI Taxonomy" id="644295"/>
    <lineage>
        <taxon>Archaea</taxon>
        <taxon>Methanobacteriati</taxon>
        <taxon>Methanobacteriota</taxon>
        <taxon>Stenosarchaea group</taxon>
        <taxon>Methanomicrobia</taxon>
        <taxon>Methanosarcinales</taxon>
        <taxon>Methanosarcinaceae</taxon>
        <taxon>Methanohalobium</taxon>
    </lineage>
</organism>
<gene>
    <name evidence="2" type="ordered locus">Metev_1158</name>
</gene>
<feature type="region of interest" description="Disordered" evidence="1">
    <location>
        <begin position="127"/>
        <end position="167"/>
    </location>
</feature>